<dbReference type="RefSeq" id="WP_167470340.1">
    <property type="nucleotide sequence ID" value="NZ_LQQV01000049.1"/>
</dbReference>
<sequence>MSKQEEVQIIDFEEMLRSIESRLASAGMYVQREAIITILQAEEAFLLEKGVLQEYSE</sequence>
<dbReference type="Proteomes" id="UP000316882">
    <property type="component" value="Unassembled WGS sequence"/>
</dbReference>
<protein>
    <submittedName>
        <fullName evidence="1">Uncharacterized protein</fullName>
    </submittedName>
</protein>
<dbReference type="AlphaFoldDB" id="A0A4Y3PRP2"/>
<comment type="caution">
    <text evidence="1">The sequence shown here is derived from an EMBL/GenBank/DDBJ whole genome shotgun (WGS) entry which is preliminary data.</text>
</comment>
<gene>
    <name evidence="1" type="ORF">BPA01_33590</name>
</gene>
<name>A0A4Y3PRP2_BREPA</name>
<reference evidence="1 2" key="1">
    <citation type="submission" date="2019-06" db="EMBL/GenBank/DDBJ databases">
        <title>Whole genome shotgun sequence of Brevibacillus parabrevis NBRC 12334.</title>
        <authorList>
            <person name="Hosoyama A."/>
            <person name="Uohara A."/>
            <person name="Ohji S."/>
            <person name="Ichikawa N."/>
        </authorList>
    </citation>
    <scope>NUCLEOTIDE SEQUENCE [LARGE SCALE GENOMIC DNA]</scope>
    <source>
        <strain evidence="1 2">NBRC 12334</strain>
    </source>
</reference>
<organism evidence="1 2">
    <name type="scientific">Brevibacillus parabrevis</name>
    <dbReference type="NCBI Taxonomy" id="54914"/>
    <lineage>
        <taxon>Bacteria</taxon>
        <taxon>Bacillati</taxon>
        <taxon>Bacillota</taxon>
        <taxon>Bacilli</taxon>
        <taxon>Bacillales</taxon>
        <taxon>Paenibacillaceae</taxon>
        <taxon>Brevibacillus</taxon>
    </lineage>
</organism>
<evidence type="ECO:0000313" key="1">
    <source>
        <dbReference type="EMBL" id="GEB33779.1"/>
    </source>
</evidence>
<accession>A0A4Y3PRP2</accession>
<dbReference type="EMBL" id="BJMH01000016">
    <property type="protein sequence ID" value="GEB33779.1"/>
    <property type="molecule type" value="Genomic_DNA"/>
</dbReference>
<keyword evidence="2" id="KW-1185">Reference proteome</keyword>
<evidence type="ECO:0000313" key="2">
    <source>
        <dbReference type="Proteomes" id="UP000316882"/>
    </source>
</evidence>
<proteinExistence type="predicted"/>